<dbReference type="Pfam" id="PF02171">
    <property type="entry name" value="Piwi"/>
    <property type="match status" value="1"/>
</dbReference>
<dbReference type="SUPFAM" id="SSF53098">
    <property type="entry name" value="Ribonuclease H-like"/>
    <property type="match status" value="1"/>
</dbReference>
<dbReference type="InterPro" id="IPR003165">
    <property type="entry name" value="Piwi"/>
</dbReference>
<accession>A0A067G4T0</accession>
<dbReference type="AlphaFoldDB" id="A0A067G4T0"/>
<keyword evidence="3" id="KW-1185">Reference proteome</keyword>
<dbReference type="InterPro" id="IPR012337">
    <property type="entry name" value="RNaseH-like_sf"/>
</dbReference>
<reference evidence="2 3" key="1">
    <citation type="submission" date="2014-04" db="EMBL/GenBank/DDBJ databases">
        <authorList>
            <consortium name="International Citrus Genome Consortium"/>
            <person name="Gmitter F."/>
            <person name="Chen C."/>
            <person name="Farmerie W."/>
            <person name="Harkins T."/>
            <person name="Desany B."/>
            <person name="Mohiuddin M."/>
            <person name="Kodira C."/>
            <person name="Borodovsky M."/>
            <person name="Lomsadze A."/>
            <person name="Burns P."/>
            <person name="Jenkins J."/>
            <person name="Prochnik S."/>
            <person name="Shu S."/>
            <person name="Chapman J."/>
            <person name="Pitluck S."/>
            <person name="Schmutz J."/>
            <person name="Rokhsar D."/>
        </authorList>
    </citation>
    <scope>NUCLEOTIDE SEQUENCE</scope>
</reference>
<protein>
    <recommendedName>
        <fullName evidence="1">Piwi domain-containing protein</fullName>
    </recommendedName>
</protein>
<dbReference type="STRING" id="2711.A0A067G4T0"/>
<evidence type="ECO:0000313" key="2">
    <source>
        <dbReference type="EMBL" id="KDO70461.1"/>
    </source>
</evidence>
<dbReference type="SMR" id="A0A067G4T0"/>
<sequence>MDWPAVTTYRGLVSAQQHREEIIQDLFTVQQDPTRGPVNAGMIRDGVSEGQFSHVLLSEMDAIRKGTSRPVHYHVLFDENKFTADNLQKLTNNLCYTLTSKFCFQSAVPPAYYAHLAAFRARYYIEGEGAGAADAGPGKGAAVRGEAASVRPLPPLSPNIKDVMFFC</sequence>
<dbReference type="Proteomes" id="UP000027120">
    <property type="component" value="Unassembled WGS sequence"/>
</dbReference>
<gene>
    <name evidence="2" type="ORF">CISIN_1g038471mg</name>
</gene>
<dbReference type="InterPro" id="IPR036397">
    <property type="entry name" value="RNaseH_sf"/>
</dbReference>
<organism evidence="2 3">
    <name type="scientific">Citrus sinensis</name>
    <name type="common">Sweet orange</name>
    <name type="synonym">Citrus aurantium var. sinensis</name>
    <dbReference type="NCBI Taxonomy" id="2711"/>
    <lineage>
        <taxon>Eukaryota</taxon>
        <taxon>Viridiplantae</taxon>
        <taxon>Streptophyta</taxon>
        <taxon>Embryophyta</taxon>
        <taxon>Tracheophyta</taxon>
        <taxon>Spermatophyta</taxon>
        <taxon>Magnoliopsida</taxon>
        <taxon>eudicotyledons</taxon>
        <taxon>Gunneridae</taxon>
        <taxon>Pentapetalae</taxon>
        <taxon>rosids</taxon>
        <taxon>malvids</taxon>
        <taxon>Sapindales</taxon>
        <taxon>Rutaceae</taxon>
        <taxon>Aurantioideae</taxon>
        <taxon>Citrus</taxon>
    </lineage>
</organism>
<dbReference type="EMBL" id="KK784890">
    <property type="protein sequence ID" value="KDO70461.1"/>
    <property type="molecule type" value="Genomic_DNA"/>
</dbReference>
<dbReference type="Gene3D" id="3.30.420.10">
    <property type="entry name" value="Ribonuclease H-like superfamily/Ribonuclease H"/>
    <property type="match status" value="2"/>
</dbReference>
<evidence type="ECO:0000313" key="3">
    <source>
        <dbReference type="Proteomes" id="UP000027120"/>
    </source>
</evidence>
<dbReference type="PANTHER" id="PTHR22891">
    <property type="entry name" value="EUKARYOTIC TRANSLATION INITIATION FACTOR 2C"/>
    <property type="match status" value="1"/>
</dbReference>
<dbReference type="GO" id="GO:0003676">
    <property type="term" value="F:nucleic acid binding"/>
    <property type="evidence" value="ECO:0007669"/>
    <property type="project" value="InterPro"/>
</dbReference>
<evidence type="ECO:0000259" key="1">
    <source>
        <dbReference type="PROSITE" id="PS50822"/>
    </source>
</evidence>
<proteinExistence type="predicted"/>
<dbReference type="PROSITE" id="PS50822">
    <property type="entry name" value="PIWI"/>
    <property type="match status" value="1"/>
</dbReference>
<name>A0A067G4T0_CITSI</name>
<feature type="domain" description="Piwi" evidence="1">
    <location>
        <begin position="66"/>
        <end position="126"/>
    </location>
</feature>